<accession>A0A8J5QQB1</accession>
<keyword evidence="7" id="KW-0132">Cell division</keyword>
<comment type="similarity">
    <text evidence="4">Belongs to the DASH complex SPC34 family.</text>
</comment>
<keyword evidence="10" id="KW-0159">Chromosome partition</keyword>
<dbReference type="RefSeq" id="XP_049264740.1">
    <property type="nucleotide sequence ID" value="XM_049405658.1"/>
</dbReference>
<dbReference type="GO" id="GO:0008608">
    <property type="term" value="P:attachment of spindle microtubules to kinetochore"/>
    <property type="evidence" value="ECO:0007669"/>
    <property type="project" value="InterPro"/>
</dbReference>
<evidence type="ECO:0000256" key="17">
    <source>
        <dbReference type="ARBA" id="ARBA00044112"/>
    </source>
</evidence>
<keyword evidence="9" id="KW-0498">Mitosis</keyword>
<dbReference type="OrthoDB" id="10016597at2759"/>
<dbReference type="GeneID" id="73468760"/>
<keyword evidence="13" id="KW-0206">Cytoskeleton</keyword>
<evidence type="ECO:0000256" key="4">
    <source>
        <dbReference type="ARBA" id="ARBA00008491"/>
    </source>
</evidence>
<evidence type="ECO:0000256" key="19">
    <source>
        <dbReference type="SAM" id="Coils"/>
    </source>
</evidence>
<keyword evidence="8" id="KW-0493">Microtubule</keyword>
<keyword evidence="15" id="KW-0131">Cell cycle</keyword>
<evidence type="ECO:0000256" key="5">
    <source>
        <dbReference type="ARBA" id="ARBA00022454"/>
    </source>
</evidence>
<proteinExistence type="inferred from homology"/>
<keyword evidence="14" id="KW-0539">Nucleus</keyword>
<dbReference type="Proteomes" id="UP000694255">
    <property type="component" value="Unassembled WGS sequence"/>
</dbReference>
<evidence type="ECO:0000256" key="11">
    <source>
        <dbReference type="ARBA" id="ARBA00022838"/>
    </source>
</evidence>
<name>A0A8J5QQB1_9ASCO</name>
<reference evidence="20 21" key="1">
    <citation type="journal article" date="2021" name="DNA Res.">
        <title>Genome analysis of Candida subhashii reveals its hybrid nature and dual mitochondrial genome conformations.</title>
        <authorList>
            <person name="Mixao V."/>
            <person name="Hegedusova E."/>
            <person name="Saus E."/>
            <person name="Pryszcz L.P."/>
            <person name="Cillingova A."/>
            <person name="Nosek J."/>
            <person name="Gabaldon T."/>
        </authorList>
    </citation>
    <scope>NUCLEOTIDE SEQUENCE [LARGE SCALE GENOMIC DNA]</scope>
    <source>
        <strain evidence="20 21">CBS 10753</strain>
    </source>
</reference>
<evidence type="ECO:0000256" key="9">
    <source>
        <dbReference type="ARBA" id="ARBA00022776"/>
    </source>
</evidence>
<keyword evidence="5" id="KW-0158">Chromosome</keyword>
<dbReference type="InterPro" id="IPR013966">
    <property type="entry name" value="Spc34"/>
</dbReference>
<evidence type="ECO:0000256" key="7">
    <source>
        <dbReference type="ARBA" id="ARBA00022618"/>
    </source>
</evidence>
<dbReference type="Pfam" id="PF08657">
    <property type="entry name" value="DASH_Spc34"/>
    <property type="match status" value="2"/>
</dbReference>
<protein>
    <recommendedName>
        <fullName evidence="17">DASH complex subunit SPC34</fullName>
    </recommendedName>
    <alternativeName>
        <fullName evidence="18">Outer kinetochore protein SPC34</fullName>
    </alternativeName>
</protein>
<evidence type="ECO:0000256" key="3">
    <source>
        <dbReference type="ARBA" id="ARBA00004629"/>
    </source>
</evidence>
<evidence type="ECO:0000256" key="2">
    <source>
        <dbReference type="ARBA" id="ARBA00004186"/>
    </source>
</evidence>
<evidence type="ECO:0000256" key="8">
    <source>
        <dbReference type="ARBA" id="ARBA00022701"/>
    </source>
</evidence>
<dbReference type="GO" id="GO:0005876">
    <property type="term" value="C:spindle microtubule"/>
    <property type="evidence" value="ECO:0007669"/>
    <property type="project" value="InterPro"/>
</dbReference>
<dbReference type="EMBL" id="JAGSYN010000079">
    <property type="protein sequence ID" value="KAG7664508.1"/>
    <property type="molecule type" value="Genomic_DNA"/>
</dbReference>
<comment type="subcellular location">
    <subcellularLocation>
        <location evidence="3">Chromosome</location>
        <location evidence="3">Centromere</location>
        <location evidence="3">Kinetochore</location>
    </subcellularLocation>
    <subcellularLocation>
        <location evidence="2">Cytoplasm</location>
        <location evidence="2">Cytoskeleton</location>
        <location evidence="2">Spindle</location>
    </subcellularLocation>
    <subcellularLocation>
        <location evidence="1">Nucleus</location>
    </subcellularLocation>
</comment>
<evidence type="ECO:0000256" key="18">
    <source>
        <dbReference type="ARBA" id="ARBA00044346"/>
    </source>
</evidence>
<keyword evidence="6" id="KW-0963">Cytoplasm</keyword>
<feature type="coiled-coil region" evidence="19">
    <location>
        <begin position="178"/>
        <end position="235"/>
    </location>
</feature>
<evidence type="ECO:0000256" key="6">
    <source>
        <dbReference type="ARBA" id="ARBA00022490"/>
    </source>
</evidence>
<dbReference type="AlphaFoldDB" id="A0A8J5QQB1"/>
<keyword evidence="16" id="KW-0137">Centromere</keyword>
<evidence type="ECO:0000256" key="12">
    <source>
        <dbReference type="ARBA" id="ARBA00023054"/>
    </source>
</evidence>
<dbReference type="GO" id="GO:0042729">
    <property type="term" value="C:DASH complex"/>
    <property type="evidence" value="ECO:0007669"/>
    <property type="project" value="InterPro"/>
</dbReference>
<gene>
    <name evidence="20" type="ORF">J8A68_001959</name>
</gene>
<organism evidence="20 21">
    <name type="scientific">[Candida] subhashii</name>
    <dbReference type="NCBI Taxonomy" id="561895"/>
    <lineage>
        <taxon>Eukaryota</taxon>
        <taxon>Fungi</taxon>
        <taxon>Dikarya</taxon>
        <taxon>Ascomycota</taxon>
        <taxon>Saccharomycotina</taxon>
        <taxon>Pichiomycetes</taxon>
        <taxon>Debaryomycetaceae</taxon>
        <taxon>Spathaspora</taxon>
    </lineage>
</organism>
<evidence type="ECO:0000256" key="15">
    <source>
        <dbReference type="ARBA" id="ARBA00023306"/>
    </source>
</evidence>
<evidence type="ECO:0000256" key="1">
    <source>
        <dbReference type="ARBA" id="ARBA00004123"/>
    </source>
</evidence>
<evidence type="ECO:0000256" key="13">
    <source>
        <dbReference type="ARBA" id="ARBA00023212"/>
    </source>
</evidence>
<keyword evidence="12 19" id="KW-0175">Coiled coil</keyword>
<keyword evidence="11" id="KW-0995">Kinetochore</keyword>
<evidence type="ECO:0000313" key="20">
    <source>
        <dbReference type="EMBL" id="KAG7664508.1"/>
    </source>
</evidence>
<comment type="caution">
    <text evidence="20">The sequence shown here is derived from an EMBL/GenBank/DDBJ whole genome shotgun (WGS) entry which is preliminary data.</text>
</comment>
<evidence type="ECO:0000256" key="14">
    <source>
        <dbReference type="ARBA" id="ARBA00023242"/>
    </source>
</evidence>
<sequence length="241" mass="27760">MPPLGQILNQINQSCQSIEENEFSKPGMFANAMVNPPDITRLVLDPHPDEASLYKASKPINTSHSRKRLGYVNDTTMEVVPERIDGRSVYSSMSLSDLRHDYGEEDDDESIEDTIVKGPRFNEKRRHLSKQPYFKIDKDTDNVEELIGRVNRAIMARPSLLEKYPQYVSRLRYHQRQYEVDSEAISQLESEIVDLEDALRALENEVPQGAFDEGEVALDHLIRKEQEEIAELESRLNEEDI</sequence>
<evidence type="ECO:0000256" key="16">
    <source>
        <dbReference type="ARBA" id="ARBA00023328"/>
    </source>
</evidence>
<evidence type="ECO:0000256" key="10">
    <source>
        <dbReference type="ARBA" id="ARBA00022829"/>
    </source>
</evidence>
<dbReference type="GO" id="GO:0051301">
    <property type="term" value="P:cell division"/>
    <property type="evidence" value="ECO:0007669"/>
    <property type="project" value="UniProtKB-KW"/>
</dbReference>
<evidence type="ECO:0000313" key="21">
    <source>
        <dbReference type="Proteomes" id="UP000694255"/>
    </source>
</evidence>
<keyword evidence="21" id="KW-1185">Reference proteome</keyword>